<dbReference type="PANTHER" id="PTHR37984:SF5">
    <property type="entry name" value="PROTEIN NYNRIN-LIKE"/>
    <property type="match status" value="1"/>
</dbReference>
<dbReference type="Pfam" id="PF17921">
    <property type="entry name" value="Integrase_H2C2"/>
    <property type="match status" value="1"/>
</dbReference>
<proteinExistence type="predicted"/>
<evidence type="ECO:0000313" key="2">
    <source>
        <dbReference type="EMBL" id="POM64615.1"/>
    </source>
</evidence>
<dbReference type="Proteomes" id="UP000237271">
    <property type="component" value="Unassembled WGS sequence"/>
</dbReference>
<sequence length="105" mass="12108">MTLLGCTLIAYQKRVVVPNTLREDMIAWYHQKVGHPASERQLKTTRHTLYWPGMETTIAKYIKKCITCKRAKVHGGKQDYGLLLPRTMQTVNPFDIVHVDLIDGR</sequence>
<dbReference type="AlphaFoldDB" id="A0A2P4XGE3"/>
<dbReference type="InterPro" id="IPR050951">
    <property type="entry name" value="Retrovirus_Pol_polyprotein"/>
</dbReference>
<dbReference type="InterPro" id="IPR041588">
    <property type="entry name" value="Integrase_H2C2"/>
</dbReference>
<dbReference type="Gene3D" id="1.10.340.70">
    <property type="match status" value="1"/>
</dbReference>
<evidence type="ECO:0000259" key="1">
    <source>
        <dbReference type="Pfam" id="PF17921"/>
    </source>
</evidence>
<dbReference type="PANTHER" id="PTHR37984">
    <property type="entry name" value="PROTEIN CBG26694"/>
    <property type="match status" value="1"/>
</dbReference>
<dbReference type="OrthoDB" id="115435at2759"/>
<accession>A0A2P4XGE3</accession>
<dbReference type="FunFam" id="1.10.340.70:FF:000001">
    <property type="entry name" value="Retrovirus-related Pol polyprotein from transposon gypsy-like Protein"/>
    <property type="match status" value="1"/>
</dbReference>
<feature type="domain" description="Integrase zinc-binding" evidence="1">
    <location>
        <begin position="17"/>
        <end position="73"/>
    </location>
</feature>
<evidence type="ECO:0000313" key="3">
    <source>
        <dbReference type="Proteomes" id="UP000237271"/>
    </source>
</evidence>
<reference evidence="2 3" key="1">
    <citation type="journal article" date="2017" name="Genome Biol. Evol.">
        <title>Phytophthora megakarya and P. palmivora, closely related causal agents of cacao black pod rot, underwent increases in genome sizes and gene numbers by different mechanisms.</title>
        <authorList>
            <person name="Ali S.S."/>
            <person name="Shao J."/>
            <person name="Lary D.J."/>
            <person name="Kronmiller B."/>
            <person name="Shen D."/>
            <person name="Strem M.D."/>
            <person name="Amoako-Attah I."/>
            <person name="Akrofi A.Y."/>
            <person name="Begoude B.A."/>
            <person name="Ten Hoopen G.M."/>
            <person name="Coulibaly K."/>
            <person name="Kebe B.I."/>
            <person name="Melnick R.L."/>
            <person name="Guiltinan M.J."/>
            <person name="Tyler B.M."/>
            <person name="Meinhardt L.W."/>
            <person name="Bailey B.A."/>
        </authorList>
    </citation>
    <scope>NUCLEOTIDE SEQUENCE [LARGE SCALE GENOMIC DNA]</scope>
    <source>
        <strain evidence="3">sbr112.9</strain>
    </source>
</reference>
<name>A0A2P4XGE3_9STRA</name>
<comment type="caution">
    <text evidence="2">The sequence shown here is derived from an EMBL/GenBank/DDBJ whole genome shotgun (WGS) entry which is preliminary data.</text>
</comment>
<keyword evidence="3" id="KW-1185">Reference proteome</keyword>
<dbReference type="EMBL" id="NCKW01011070">
    <property type="protein sequence ID" value="POM64615.1"/>
    <property type="molecule type" value="Genomic_DNA"/>
</dbReference>
<gene>
    <name evidence="2" type="ORF">PHPALM_19827</name>
</gene>
<protein>
    <submittedName>
        <fullName evidence="2">Rapid-growth-like protein 25</fullName>
    </submittedName>
</protein>
<organism evidence="2 3">
    <name type="scientific">Phytophthora palmivora</name>
    <dbReference type="NCBI Taxonomy" id="4796"/>
    <lineage>
        <taxon>Eukaryota</taxon>
        <taxon>Sar</taxon>
        <taxon>Stramenopiles</taxon>
        <taxon>Oomycota</taxon>
        <taxon>Peronosporomycetes</taxon>
        <taxon>Peronosporales</taxon>
        <taxon>Peronosporaceae</taxon>
        <taxon>Phytophthora</taxon>
    </lineage>
</organism>